<dbReference type="Proteomes" id="UP001558613">
    <property type="component" value="Unassembled WGS sequence"/>
</dbReference>
<dbReference type="SUPFAM" id="SSF53098">
    <property type="entry name" value="Ribonuclease H-like"/>
    <property type="match status" value="1"/>
</dbReference>
<accession>A0ABR3NSG8</accession>
<dbReference type="InterPro" id="IPR012337">
    <property type="entry name" value="RNaseH-like_sf"/>
</dbReference>
<comment type="caution">
    <text evidence="1">The sequence shown here is derived from an EMBL/GenBank/DDBJ whole genome shotgun (WGS) entry which is preliminary data.</text>
</comment>
<reference evidence="1 2" key="1">
    <citation type="submission" date="2023-09" db="EMBL/GenBank/DDBJ databases">
        <authorList>
            <person name="Wang M."/>
        </authorList>
    </citation>
    <scope>NUCLEOTIDE SEQUENCE [LARGE SCALE GENOMIC DNA]</scope>
    <source>
        <strain evidence="1">GT-2023</strain>
        <tissue evidence="1">Liver</tissue>
    </source>
</reference>
<dbReference type="EMBL" id="JAYMGO010000003">
    <property type="protein sequence ID" value="KAL1279623.1"/>
    <property type="molecule type" value="Genomic_DNA"/>
</dbReference>
<organism evidence="1 2">
    <name type="scientific">Cirrhinus molitorella</name>
    <name type="common">mud carp</name>
    <dbReference type="NCBI Taxonomy" id="172907"/>
    <lineage>
        <taxon>Eukaryota</taxon>
        <taxon>Metazoa</taxon>
        <taxon>Chordata</taxon>
        <taxon>Craniata</taxon>
        <taxon>Vertebrata</taxon>
        <taxon>Euteleostomi</taxon>
        <taxon>Actinopterygii</taxon>
        <taxon>Neopterygii</taxon>
        <taxon>Teleostei</taxon>
        <taxon>Ostariophysi</taxon>
        <taxon>Cypriniformes</taxon>
        <taxon>Cyprinidae</taxon>
        <taxon>Labeoninae</taxon>
        <taxon>Labeonini</taxon>
        <taxon>Cirrhinus</taxon>
    </lineage>
</organism>
<sequence length="152" mass="17655">MAASTIPKFRLWWLPADERENMRRLMIQEAALLDNVPSAELTTTENRQMSGDMDDNFFSFENTQITSTKAEDEIRNYLQDPCKTLDSLKLYPIIKSLFLKYNTTLPSSAPAERLFSQGGLIFTPHRGCMTDEHFEHTLLLRYNRPYWAQVGE</sequence>
<proteinExistence type="predicted"/>
<evidence type="ECO:0008006" key="3">
    <source>
        <dbReference type="Google" id="ProtNLM"/>
    </source>
</evidence>
<name>A0ABR3NSG8_9TELE</name>
<evidence type="ECO:0000313" key="1">
    <source>
        <dbReference type="EMBL" id="KAL1279623.1"/>
    </source>
</evidence>
<keyword evidence="2" id="KW-1185">Reference proteome</keyword>
<gene>
    <name evidence="1" type="ORF">QQF64_026296</name>
</gene>
<evidence type="ECO:0000313" key="2">
    <source>
        <dbReference type="Proteomes" id="UP001558613"/>
    </source>
</evidence>
<protein>
    <recommendedName>
        <fullName evidence="3">HAT C-terminal dimerisation domain-containing protein</fullName>
    </recommendedName>
</protein>